<proteinExistence type="predicted"/>
<protein>
    <submittedName>
        <fullName evidence="5">DNA-binding response regulator</fullName>
    </submittedName>
</protein>
<keyword evidence="3" id="KW-0804">Transcription</keyword>
<dbReference type="GO" id="GO:0003677">
    <property type="term" value="F:DNA binding"/>
    <property type="evidence" value="ECO:0007669"/>
    <property type="project" value="UniProtKB-KW"/>
</dbReference>
<evidence type="ECO:0000256" key="2">
    <source>
        <dbReference type="ARBA" id="ARBA00023125"/>
    </source>
</evidence>
<dbReference type="SUPFAM" id="SSF46894">
    <property type="entry name" value="C-terminal effector domain of the bipartite response regulators"/>
    <property type="match status" value="1"/>
</dbReference>
<dbReference type="Gene3D" id="3.40.50.2300">
    <property type="match status" value="1"/>
</dbReference>
<dbReference type="EMBL" id="WVUH01000284">
    <property type="protein sequence ID" value="MBO4209287.1"/>
    <property type="molecule type" value="Genomic_DNA"/>
</dbReference>
<keyword evidence="1" id="KW-0805">Transcription regulation</keyword>
<accession>A0ABS3VXL1</accession>
<dbReference type="CDD" id="cd06170">
    <property type="entry name" value="LuxR_C_like"/>
    <property type="match status" value="1"/>
</dbReference>
<dbReference type="PRINTS" id="PR00038">
    <property type="entry name" value="HTHLUXR"/>
</dbReference>
<dbReference type="InterPro" id="IPR016032">
    <property type="entry name" value="Sig_transdc_resp-reg_C-effctor"/>
</dbReference>
<gene>
    <name evidence="5" type="ORF">GSF22_25310</name>
</gene>
<dbReference type="PANTHER" id="PTHR44688:SF16">
    <property type="entry name" value="DNA-BINDING TRANSCRIPTIONAL ACTIVATOR DEVR_DOSR"/>
    <property type="match status" value="1"/>
</dbReference>
<evidence type="ECO:0000256" key="3">
    <source>
        <dbReference type="ARBA" id="ARBA00023163"/>
    </source>
</evidence>
<evidence type="ECO:0000313" key="6">
    <source>
        <dbReference type="Proteomes" id="UP000823521"/>
    </source>
</evidence>
<sequence length="194" mass="20486">MIRTLLALDGALIRGALALVLAAEHDIRVVAEVDRGDDLDRALWTRLPDVAVVDADLIAGDTVAGAGPCPLLVLADPRRPRGLYDLLCARRAVGVLGNDVPPQRVVDGVRRLAKGEPLVDADLVVAALGSTGPLTGRETDVLDLAATGSPVNEIARRLSLSPGTVRNHLGRIKRKTGARTRIEAVRVAQNAGWI</sequence>
<reference evidence="5 6" key="1">
    <citation type="submission" date="2019-12" db="EMBL/GenBank/DDBJ databases">
        <title>Whole genome sequencing of endophytic Actinobacterium Micromonospora sp. MPMI6T.</title>
        <authorList>
            <person name="Evv R."/>
            <person name="Podile A.R."/>
        </authorList>
    </citation>
    <scope>NUCLEOTIDE SEQUENCE [LARGE SCALE GENOMIC DNA]</scope>
    <source>
        <strain evidence="5 6">MPMI6</strain>
    </source>
</reference>
<dbReference type="RefSeq" id="WP_208816256.1">
    <property type="nucleotide sequence ID" value="NZ_WVUH01000284.1"/>
</dbReference>
<dbReference type="SMART" id="SM00421">
    <property type="entry name" value="HTH_LUXR"/>
    <property type="match status" value="1"/>
</dbReference>
<dbReference type="Pfam" id="PF00196">
    <property type="entry name" value="GerE"/>
    <property type="match status" value="1"/>
</dbReference>
<dbReference type="InterPro" id="IPR000792">
    <property type="entry name" value="Tscrpt_reg_LuxR_C"/>
</dbReference>
<dbReference type="Proteomes" id="UP000823521">
    <property type="component" value="Unassembled WGS sequence"/>
</dbReference>
<evidence type="ECO:0000256" key="1">
    <source>
        <dbReference type="ARBA" id="ARBA00023015"/>
    </source>
</evidence>
<keyword evidence="6" id="KW-1185">Reference proteome</keyword>
<dbReference type="PROSITE" id="PS00622">
    <property type="entry name" value="HTH_LUXR_1"/>
    <property type="match status" value="1"/>
</dbReference>
<name>A0ABS3VXL1_MICEH</name>
<feature type="domain" description="HTH luxR-type" evidence="4">
    <location>
        <begin position="127"/>
        <end position="192"/>
    </location>
</feature>
<dbReference type="PROSITE" id="PS50043">
    <property type="entry name" value="HTH_LUXR_2"/>
    <property type="match status" value="1"/>
</dbReference>
<dbReference type="PANTHER" id="PTHR44688">
    <property type="entry name" value="DNA-BINDING TRANSCRIPTIONAL ACTIVATOR DEVR_DOSR"/>
    <property type="match status" value="1"/>
</dbReference>
<evidence type="ECO:0000259" key="4">
    <source>
        <dbReference type="PROSITE" id="PS50043"/>
    </source>
</evidence>
<comment type="caution">
    <text evidence="5">The sequence shown here is derived from an EMBL/GenBank/DDBJ whole genome shotgun (WGS) entry which is preliminary data.</text>
</comment>
<evidence type="ECO:0000313" key="5">
    <source>
        <dbReference type="EMBL" id="MBO4209287.1"/>
    </source>
</evidence>
<organism evidence="5 6">
    <name type="scientific">Micromonospora echinofusca</name>
    <dbReference type="NCBI Taxonomy" id="47858"/>
    <lineage>
        <taxon>Bacteria</taxon>
        <taxon>Bacillati</taxon>
        <taxon>Actinomycetota</taxon>
        <taxon>Actinomycetes</taxon>
        <taxon>Micromonosporales</taxon>
        <taxon>Micromonosporaceae</taxon>
        <taxon>Micromonospora</taxon>
    </lineage>
</organism>
<keyword evidence="2 5" id="KW-0238">DNA-binding</keyword>